<dbReference type="InterPro" id="IPR013762">
    <property type="entry name" value="Integrase-like_cat_sf"/>
</dbReference>
<dbReference type="EMBL" id="FXZK01000005">
    <property type="protein sequence ID" value="SMY08824.1"/>
    <property type="molecule type" value="Genomic_DNA"/>
</dbReference>
<gene>
    <name evidence="6" type="ORF">LOM8899_02983</name>
</gene>
<sequence>MTRHKLIHRRSGSDKWYVRVQVPQELQTQMGRKEIWQSLGTSDRKVALKLAPAKIAEIQNKIEAARREAPRTPTRDELHDAVRRFYEDEVQADLDERAHEPDLVREFLGANPSRYRDYSEDLRNQMAALNMSHVENDLENLLYNERLTLEGNELLRAELAQLLMRARIEAARRWAEHDSAIFDEEPADRFFRVAAPPRQPEPEPSSAHKMLVTLFEDYAVARASVLKENTIDDCRKTVHRFAEFVGLARPVDKIERTEAREWRELLRSWPQYASQAEVFSGLDFKAVLETNKQVGRNPITLRTANKYLADMSAFFDWLTKEDHVPTNIFKGLTFESRRQEQKNYPFTTNQLNHLMSSPLLVGAMGDQSISEVARPGEVRIRDWRYWIVLLGLFSGARQGEIAQMELVDIHREEGIDFIHITNQGEDVRKSIKASYSRLRVPIHSQLIALGFLSYVDQRRIEGDKMLFPTGVAP</sequence>
<keyword evidence="3" id="KW-0233">DNA recombination</keyword>
<evidence type="ECO:0000259" key="5">
    <source>
        <dbReference type="PROSITE" id="PS51900"/>
    </source>
</evidence>
<evidence type="ECO:0000313" key="6">
    <source>
        <dbReference type="EMBL" id="SMY08824.1"/>
    </source>
</evidence>
<dbReference type="Gene3D" id="1.10.150.130">
    <property type="match status" value="1"/>
</dbReference>
<dbReference type="SUPFAM" id="SSF56349">
    <property type="entry name" value="DNA breaking-rejoining enzymes"/>
    <property type="match status" value="1"/>
</dbReference>
<dbReference type="Proteomes" id="UP000201613">
    <property type="component" value="Unassembled WGS sequence"/>
</dbReference>
<dbReference type="InterPro" id="IPR046668">
    <property type="entry name" value="DUF6538"/>
</dbReference>
<evidence type="ECO:0000256" key="2">
    <source>
        <dbReference type="ARBA" id="ARBA00023125"/>
    </source>
</evidence>
<dbReference type="Gene3D" id="1.10.443.10">
    <property type="entry name" value="Intergrase catalytic core"/>
    <property type="match status" value="1"/>
</dbReference>
<evidence type="ECO:0000313" key="7">
    <source>
        <dbReference type="Proteomes" id="UP000201613"/>
    </source>
</evidence>
<dbReference type="RefSeq" id="WP_093992980.1">
    <property type="nucleotide sequence ID" value="NZ_FXZK01000005.1"/>
</dbReference>
<keyword evidence="1" id="KW-0229">DNA integration</keyword>
<keyword evidence="7" id="KW-1185">Reference proteome</keyword>
<accession>A0A238LHE1</accession>
<evidence type="ECO:0000256" key="4">
    <source>
        <dbReference type="PROSITE-ProRule" id="PRU01248"/>
    </source>
</evidence>
<dbReference type="GO" id="GO:0006310">
    <property type="term" value="P:DNA recombination"/>
    <property type="evidence" value="ECO:0007669"/>
    <property type="project" value="UniProtKB-KW"/>
</dbReference>
<dbReference type="InterPro" id="IPR010998">
    <property type="entry name" value="Integrase_recombinase_N"/>
</dbReference>
<reference evidence="6 7" key="1">
    <citation type="submission" date="2017-05" db="EMBL/GenBank/DDBJ databases">
        <authorList>
            <person name="Song R."/>
            <person name="Chenine A.L."/>
            <person name="Ruprecht R.M."/>
        </authorList>
    </citation>
    <scope>NUCLEOTIDE SEQUENCE [LARGE SCALE GENOMIC DNA]</scope>
    <source>
        <strain evidence="6 7">CECT 8899</strain>
    </source>
</reference>
<evidence type="ECO:0000256" key="1">
    <source>
        <dbReference type="ARBA" id="ARBA00022908"/>
    </source>
</evidence>
<dbReference type="Pfam" id="PF20172">
    <property type="entry name" value="DUF6538"/>
    <property type="match status" value="1"/>
</dbReference>
<dbReference type="GO" id="GO:0015074">
    <property type="term" value="P:DNA integration"/>
    <property type="evidence" value="ECO:0007669"/>
    <property type="project" value="UniProtKB-KW"/>
</dbReference>
<name>A0A238LHE1_9RHOB</name>
<dbReference type="GO" id="GO:0003677">
    <property type="term" value="F:DNA binding"/>
    <property type="evidence" value="ECO:0007669"/>
    <property type="project" value="UniProtKB-UniRule"/>
</dbReference>
<dbReference type="InterPro" id="IPR011010">
    <property type="entry name" value="DNA_brk_join_enz"/>
</dbReference>
<organism evidence="6 7">
    <name type="scientific">Flavimaricola marinus</name>
    <dbReference type="NCBI Taxonomy" id="1819565"/>
    <lineage>
        <taxon>Bacteria</taxon>
        <taxon>Pseudomonadati</taxon>
        <taxon>Pseudomonadota</taxon>
        <taxon>Alphaproteobacteria</taxon>
        <taxon>Rhodobacterales</taxon>
        <taxon>Paracoccaceae</taxon>
        <taxon>Flavimaricola</taxon>
    </lineage>
</organism>
<evidence type="ECO:0000256" key="3">
    <source>
        <dbReference type="ARBA" id="ARBA00023172"/>
    </source>
</evidence>
<dbReference type="InterPro" id="IPR044068">
    <property type="entry name" value="CB"/>
</dbReference>
<feature type="domain" description="Core-binding (CB)" evidence="5">
    <location>
        <begin position="209"/>
        <end position="319"/>
    </location>
</feature>
<keyword evidence="2 4" id="KW-0238">DNA-binding</keyword>
<dbReference type="AlphaFoldDB" id="A0A238LHE1"/>
<dbReference type="PROSITE" id="PS51900">
    <property type="entry name" value="CB"/>
    <property type="match status" value="1"/>
</dbReference>
<protein>
    <recommendedName>
        <fullName evidence="5">Core-binding (CB) domain-containing protein</fullName>
    </recommendedName>
</protein>
<proteinExistence type="predicted"/>